<evidence type="ECO:0000313" key="2">
    <source>
        <dbReference type="Proteomes" id="UP000008291"/>
    </source>
</evidence>
<dbReference type="EMBL" id="CP000116">
    <property type="protein sequence ID" value="AAZ97432.1"/>
    <property type="molecule type" value="Genomic_DNA"/>
</dbReference>
<proteinExistence type="predicted"/>
<dbReference type="HOGENOM" id="CLU_2426047_0_0_4"/>
<dbReference type="KEGG" id="tbd:Tbd_1479"/>
<name>Q3SIU3_THIDA</name>
<organism evidence="1 2">
    <name type="scientific">Thiobacillus denitrificans (strain ATCC 25259 / T1)</name>
    <dbReference type="NCBI Taxonomy" id="292415"/>
    <lineage>
        <taxon>Bacteria</taxon>
        <taxon>Pseudomonadati</taxon>
        <taxon>Pseudomonadota</taxon>
        <taxon>Betaproteobacteria</taxon>
        <taxon>Nitrosomonadales</taxon>
        <taxon>Thiobacillaceae</taxon>
        <taxon>Thiobacillus</taxon>
    </lineage>
</organism>
<dbReference type="OrthoDB" id="8563131at2"/>
<reference evidence="1 2" key="1">
    <citation type="journal article" date="2006" name="J. Bacteriol.">
        <title>The genome sequence of the obligately chemolithoautotrophic, facultatively anaerobic bacterium Thiobacillus denitrificans.</title>
        <authorList>
            <person name="Beller H.R."/>
            <person name="Chain P.S."/>
            <person name="Letain T.E."/>
            <person name="Chakicherla A."/>
            <person name="Larimer F.W."/>
            <person name="Richardson P.M."/>
            <person name="Coleman M.A."/>
            <person name="Wood A.P."/>
            <person name="Kelly D.P."/>
        </authorList>
    </citation>
    <scope>NUCLEOTIDE SEQUENCE [LARGE SCALE GENOMIC DNA]</scope>
    <source>
        <strain evidence="1 2">ATCC 25259</strain>
    </source>
</reference>
<accession>Q3SIU3</accession>
<sequence>MAVVNIGHYYAEWMPSGSPEKSGRGRIILRSATRISDLFRLTNLGSEDYRNLLHMLQTEKPVFWGSEAGWLRTAHPQMHDAEPVGGFEMDE</sequence>
<gene>
    <name evidence="1" type="ordered locus">Tbd_1479</name>
</gene>
<evidence type="ECO:0000313" key="1">
    <source>
        <dbReference type="EMBL" id="AAZ97432.1"/>
    </source>
</evidence>
<dbReference type="RefSeq" id="WP_011311991.1">
    <property type="nucleotide sequence ID" value="NC_007404.1"/>
</dbReference>
<dbReference type="Proteomes" id="UP000008291">
    <property type="component" value="Chromosome"/>
</dbReference>
<dbReference type="AlphaFoldDB" id="Q3SIU3"/>
<protein>
    <submittedName>
        <fullName evidence="1">Uncharacterized protein</fullName>
    </submittedName>
</protein>
<dbReference type="STRING" id="292415.Tbd_1479"/>
<keyword evidence="2" id="KW-1185">Reference proteome</keyword>